<feature type="domain" description="C-type lectin" evidence="2">
    <location>
        <begin position="86"/>
        <end position="203"/>
    </location>
</feature>
<dbReference type="InterPro" id="IPR018378">
    <property type="entry name" value="C-type_lectin_CS"/>
</dbReference>
<dbReference type="SUPFAM" id="SSF56436">
    <property type="entry name" value="C-type lectin-like"/>
    <property type="match status" value="1"/>
</dbReference>
<dbReference type="Proteomes" id="UP001432027">
    <property type="component" value="Unassembled WGS sequence"/>
</dbReference>
<comment type="caution">
    <text evidence="3">The sequence shown here is derived from an EMBL/GenBank/DDBJ whole genome shotgun (WGS) entry which is preliminary data.</text>
</comment>
<name>A0AAV5TXJ6_9BILA</name>
<dbReference type="PANTHER" id="PTHR22991">
    <property type="entry name" value="PROTEIN CBG13490"/>
    <property type="match status" value="1"/>
</dbReference>
<evidence type="ECO:0000313" key="4">
    <source>
        <dbReference type="Proteomes" id="UP001432027"/>
    </source>
</evidence>
<dbReference type="InterPro" id="IPR016186">
    <property type="entry name" value="C-type_lectin-like/link_sf"/>
</dbReference>
<dbReference type="InterPro" id="IPR050976">
    <property type="entry name" value="Snaclec"/>
</dbReference>
<feature type="non-terminal residue" evidence="3">
    <location>
        <position position="1"/>
    </location>
</feature>
<dbReference type="InterPro" id="IPR001304">
    <property type="entry name" value="C-type_lectin-like"/>
</dbReference>
<dbReference type="PANTHER" id="PTHR22991:SF40">
    <property type="entry name" value="PROTEIN CBG13490"/>
    <property type="match status" value="1"/>
</dbReference>
<dbReference type="Gene3D" id="3.10.100.10">
    <property type="entry name" value="Mannose-Binding Protein A, subunit A"/>
    <property type="match status" value="1"/>
</dbReference>
<dbReference type="SMART" id="SM00034">
    <property type="entry name" value="CLECT"/>
    <property type="match status" value="1"/>
</dbReference>
<evidence type="ECO:0000259" key="2">
    <source>
        <dbReference type="PROSITE" id="PS50041"/>
    </source>
</evidence>
<evidence type="ECO:0000313" key="3">
    <source>
        <dbReference type="EMBL" id="GMS99260.1"/>
    </source>
</evidence>
<dbReference type="PROSITE" id="PS50041">
    <property type="entry name" value="C_TYPE_LECTIN_2"/>
    <property type="match status" value="1"/>
</dbReference>
<dbReference type="InterPro" id="IPR016187">
    <property type="entry name" value="CTDL_fold"/>
</dbReference>
<proteinExistence type="predicted"/>
<dbReference type="Gene3D" id="2.60.120.290">
    <property type="entry name" value="Spermadhesin, CUB domain"/>
    <property type="match status" value="1"/>
</dbReference>
<reference evidence="3" key="1">
    <citation type="submission" date="2023-10" db="EMBL/GenBank/DDBJ databases">
        <title>Genome assembly of Pristionchus species.</title>
        <authorList>
            <person name="Yoshida K."/>
            <person name="Sommer R.J."/>
        </authorList>
    </citation>
    <scope>NUCLEOTIDE SEQUENCE</scope>
    <source>
        <strain evidence="3">RS0144</strain>
    </source>
</reference>
<dbReference type="EMBL" id="BTSX01000005">
    <property type="protein sequence ID" value="GMS99260.1"/>
    <property type="molecule type" value="Genomic_DNA"/>
</dbReference>
<keyword evidence="1" id="KW-1015">Disulfide bond</keyword>
<dbReference type="PROSITE" id="PS00615">
    <property type="entry name" value="C_TYPE_LECTIN_1"/>
    <property type="match status" value="1"/>
</dbReference>
<dbReference type="SUPFAM" id="SSF49854">
    <property type="entry name" value="Spermadhesin, CUB domain"/>
    <property type="match status" value="1"/>
</dbReference>
<dbReference type="CDD" id="cd00037">
    <property type="entry name" value="CLECT"/>
    <property type="match status" value="1"/>
</dbReference>
<sequence length="311" mass="34073">GLVCNTNTSKWEWVDGSAVDYKPPSYASDLNKNCHTAHSWVLWADGFWTNAGAENPPATFDISCTTQLKQVVPVEDSCERFEDDSDDGVCYQVGAAAESWQDAQMTCRKLGANLASIHNLQENSFLRRLAVSKGAVNGLFLGATTSGKGQNFGWIDGSDWDYENFYQGFPINGLGECLVLDSSGTSGEWSNVACSSKFPVACQRKRKFDMRFPISSGKVSTFQIYSPGFPVSSSTPCDYILSVDDGKKVQVEILLLEANSCCDHLILYENYVGGTIIANLTGEINDKTYKTTSSNFMRVSWQPNGGKNVRG</sequence>
<dbReference type="InterPro" id="IPR035914">
    <property type="entry name" value="Sperma_CUB_dom_sf"/>
</dbReference>
<keyword evidence="4" id="KW-1185">Reference proteome</keyword>
<feature type="non-terminal residue" evidence="3">
    <location>
        <position position="311"/>
    </location>
</feature>
<accession>A0AAV5TXJ6</accession>
<evidence type="ECO:0000256" key="1">
    <source>
        <dbReference type="ARBA" id="ARBA00023157"/>
    </source>
</evidence>
<organism evidence="3 4">
    <name type="scientific">Pristionchus entomophagus</name>
    <dbReference type="NCBI Taxonomy" id="358040"/>
    <lineage>
        <taxon>Eukaryota</taxon>
        <taxon>Metazoa</taxon>
        <taxon>Ecdysozoa</taxon>
        <taxon>Nematoda</taxon>
        <taxon>Chromadorea</taxon>
        <taxon>Rhabditida</taxon>
        <taxon>Rhabditina</taxon>
        <taxon>Diplogasteromorpha</taxon>
        <taxon>Diplogasteroidea</taxon>
        <taxon>Neodiplogasteridae</taxon>
        <taxon>Pristionchus</taxon>
    </lineage>
</organism>
<protein>
    <recommendedName>
        <fullName evidence="2">C-type lectin domain-containing protein</fullName>
    </recommendedName>
</protein>
<dbReference type="AlphaFoldDB" id="A0AAV5TXJ6"/>
<gene>
    <name evidence="3" type="ORF">PENTCL1PPCAC_21435</name>
</gene>
<dbReference type="Pfam" id="PF00059">
    <property type="entry name" value="Lectin_C"/>
    <property type="match status" value="1"/>
</dbReference>